<organism evidence="1 2">
    <name type="scientific">Toxoplasma gondii TgCatPRC2</name>
    <dbReference type="NCBI Taxonomy" id="1130821"/>
    <lineage>
        <taxon>Eukaryota</taxon>
        <taxon>Sar</taxon>
        <taxon>Alveolata</taxon>
        <taxon>Apicomplexa</taxon>
        <taxon>Conoidasida</taxon>
        <taxon>Coccidia</taxon>
        <taxon>Eucoccidiorida</taxon>
        <taxon>Eimeriorina</taxon>
        <taxon>Sarcocystidae</taxon>
        <taxon>Toxoplasma</taxon>
    </lineage>
</organism>
<sequence>MECTSSVHLCVAGRRDSALGMSNSAARHHGVENERANMVFSVNFSLLASETYLQRLVDCVCTCSCVCIRKCVDVCVDLRGPVIYCVYRRRCLYLNMQKLC</sequence>
<protein>
    <submittedName>
        <fullName evidence="1">Uncharacterized protein</fullName>
    </submittedName>
</protein>
<accession>A0A151H7P1</accession>
<evidence type="ECO:0000313" key="1">
    <source>
        <dbReference type="EMBL" id="KYK65390.1"/>
    </source>
</evidence>
<dbReference type="AlphaFoldDB" id="A0A151H7P1"/>
<dbReference type="EMBL" id="AHZP02001980">
    <property type="protein sequence ID" value="KYK65390.1"/>
    <property type="molecule type" value="Genomic_DNA"/>
</dbReference>
<proteinExistence type="predicted"/>
<dbReference type="VEuPathDB" id="ToxoDB:TGPRC2_366750"/>
<dbReference type="Proteomes" id="UP000075225">
    <property type="component" value="Unassembled WGS sequence"/>
</dbReference>
<comment type="caution">
    <text evidence="1">The sequence shown here is derived from an EMBL/GenBank/DDBJ whole genome shotgun (WGS) entry which is preliminary data.</text>
</comment>
<name>A0A151H7P1_TOXGO</name>
<evidence type="ECO:0000313" key="2">
    <source>
        <dbReference type="Proteomes" id="UP000075225"/>
    </source>
</evidence>
<reference evidence="2" key="1">
    <citation type="submission" date="2016-03" db="EMBL/GenBank/DDBJ databases">
        <authorList>
            <person name="Sibley D."/>
            <person name="Venepally P."/>
            <person name="Karamycheva S."/>
            <person name="Hadjithomas M."/>
            <person name="Khan A."/>
            <person name="Brunk B."/>
            <person name="Roos D."/>
            <person name="Caler E."/>
            <person name="Lorenzi H."/>
        </authorList>
    </citation>
    <scope>NUCLEOTIDE SEQUENCE [LARGE SCALE GENOMIC DNA]</scope>
    <source>
        <strain evidence="2">TgCatPRC2</strain>
    </source>
</reference>
<gene>
    <name evidence="1" type="ORF">TGPRC2_366750</name>
</gene>